<feature type="binding site" evidence="4">
    <location>
        <begin position="105"/>
        <end position="106"/>
    </location>
    <ligand>
        <name>S-adenosyl-L-methionine</name>
        <dbReference type="ChEBI" id="CHEBI:59789"/>
    </ligand>
</feature>
<evidence type="ECO:0000313" key="6">
    <source>
        <dbReference type="Proteomes" id="UP000070160"/>
    </source>
</evidence>
<evidence type="ECO:0000256" key="4">
    <source>
        <dbReference type="HAMAP-Rule" id="MF_01813"/>
    </source>
</evidence>
<evidence type="ECO:0000256" key="2">
    <source>
        <dbReference type="ARBA" id="ARBA00022679"/>
    </source>
</evidence>
<dbReference type="NCBIfam" id="TIGR01934">
    <property type="entry name" value="MenG_MenH_UbiE"/>
    <property type="match status" value="1"/>
</dbReference>
<dbReference type="GO" id="GO:0043770">
    <property type="term" value="F:demethylmenaquinone methyltransferase activity"/>
    <property type="evidence" value="ECO:0007669"/>
    <property type="project" value="UniProtKB-UniRule"/>
</dbReference>
<evidence type="ECO:0000313" key="5">
    <source>
        <dbReference type="EMBL" id="KXB90396.1"/>
    </source>
</evidence>
<dbReference type="RefSeq" id="WP_062486346.1">
    <property type="nucleotide sequence ID" value="NZ_KQ960953.1"/>
</dbReference>
<dbReference type="PROSITE" id="PS51608">
    <property type="entry name" value="SAM_MT_UBIE"/>
    <property type="match status" value="1"/>
</dbReference>
<dbReference type="EC" id="2.1.1.163" evidence="4"/>
<reference evidence="6" key="1">
    <citation type="submission" date="2016-01" db="EMBL/GenBank/DDBJ databases">
        <authorList>
            <person name="Mitreva M."/>
            <person name="Pepin K.H."/>
            <person name="Mihindukulasuriya K.A."/>
            <person name="Fulton R."/>
            <person name="Fronick C."/>
            <person name="O'Laughlin M."/>
            <person name="Miner T."/>
            <person name="Herter B."/>
            <person name="Rosa B.A."/>
            <person name="Cordes M."/>
            <person name="Tomlinson C."/>
            <person name="Wollam A."/>
            <person name="Palsikar V.B."/>
            <person name="Mardis E.R."/>
            <person name="Wilson R.K."/>
        </authorList>
    </citation>
    <scope>NUCLEOTIDE SEQUENCE [LARGE SCALE GENOMIC DNA]</scope>
    <source>
        <strain evidence="6">KA00182</strain>
    </source>
</reference>
<sequence>MQETGKKQKVYHVFEQVAVRYDRANKRISLGQEVSWKKACIQQVCQHLPTQGRVLDVCCGTGDIALGIAEKRSDCYVWGLDFSPSMLHIARTKDKKKIVTWQQGDATKLPYDNEYFDSAVISFGLRNTTNYQCVLEEMSRVIRPQGMVWCLDSLRPKSAWVCPFYEFYFRYIMPILGGGIHYRKEYQWLWESTQAFLSADALQTLFSHVGLERLEQRSYMFGACILQGGKKI</sequence>
<dbReference type="STRING" id="1588748.HMPREF3182_01363"/>
<keyword evidence="3 4" id="KW-0949">S-adenosyl-L-methionine</keyword>
<comment type="catalytic activity">
    <reaction evidence="4">
        <text>a 2-demethylmenaquinol + S-adenosyl-L-methionine = a menaquinol + S-adenosyl-L-homocysteine + H(+)</text>
        <dbReference type="Rhea" id="RHEA:42640"/>
        <dbReference type="Rhea" id="RHEA-COMP:9539"/>
        <dbReference type="Rhea" id="RHEA-COMP:9563"/>
        <dbReference type="ChEBI" id="CHEBI:15378"/>
        <dbReference type="ChEBI" id="CHEBI:18151"/>
        <dbReference type="ChEBI" id="CHEBI:55437"/>
        <dbReference type="ChEBI" id="CHEBI:57856"/>
        <dbReference type="ChEBI" id="CHEBI:59789"/>
        <dbReference type="EC" id="2.1.1.163"/>
    </reaction>
</comment>
<dbReference type="GO" id="GO:0032259">
    <property type="term" value="P:methylation"/>
    <property type="evidence" value="ECO:0007669"/>
    <property type="project" value="UniProtKB-KW"/>
</dbReference>
<dbReference type="PATRIC" id="fig|1588748.3.peg.1319"/>
<keyword evidence="6" id="KW-1185">Reference proteome</keyword>
<gene>
    <name evidence="4" type="primary">menG</name>
    <name evidence="5" type="ORF">HMPREF3182_01363</name>
</gene>
<dbReference type="PANTHER" id="PTHR43591">
    <property type="entry name" value="METHYLTRANSFERASE"/>
    <property type="match status" value="1"/>
</dbReference>
<comment type="function">
    <text evidence="4">Methyltransferase required for the conversion of demethylmenaquinol (DMKH2) to menaquinol (MKH2).</text>
</comment>
<keyword evidence="1 4" id="KW-0489">Methyltransferase</keyword>
<dbReference type="Gene3D" id="3.40.50.150">
    <property type="entry name" value="Vaccinia Virus protein VP39"/>
    <property type="match status" value="1"/>
</dbReference>
<dbReference type="Pfam" id="PF01209">
    <property type="entry name" value="Ubie_methyltran"/>
    <property type="match status" value="1"/>
</dbReference>
<dbReference type="SUPFAM" id="SSF53335">
    <property type="entry name" value="S-adenosyl-L-methionine-dependent methyltransferases"/>
    <property type="match status" value="1"/>
</dbReference>
<name>A0A134CDW7_9FIRM</name>
<keyword evidence="2 4" id="KW-0808">Transferase</keyword>
<comment type="pathway">
    <text evidence="4">Quinol/quinone metabolism; menaquinone biosynthesis; menaquinol from 1,4-dihydroxy-2-naphthoate: step 2/2.</text>
</comment>
<dbReference type="UniPathway" id="UPA00079">
    <property type="reaction ID" value="UER00169"/>
</dbReference>
<dbReference type="InterPro" id="IPR004033">
    <property type="entry name" value="UbiE/COQ5_MeTrFase"/>
</dbReference>
<comment type="caution">
    <text evidence="5">The sequence shown here is derived from an EMBL/GenBank/DDBJ whole genome shotgun (WGS) entry which is preliminary data.</text>
</comment>
<keyword evidence="5" id="KW-0830">Ubiquinone</keyword>
<evidence type="ECO:0000256" key="3">
    <source>
        <dbReference type="ARBA" id="ARBA00022691"/>
    </source>
</evidence>
<feature type="binding site" evidence="4">
    <location>
        <position position="81"/>
    </location>
    <ligand>
        <name>S-adenosyl-L-methionine</name>
        <dbReference type="ChEBI" id="CHEBI:59789"/>
    </ligand>
</feature>
<dbReference type="Proteomes" id="UP000070160">
    <property type="component" value="Unassembled WGS sequence"/>
</dbReference>
<organism evidence="5 6">
    <name type="scientific">Megasphaera hutchinsoni</name>
    <dbReference type="NCBI Taxonomy" id="1588748"/>
    <lineage>
        <taxon>Bacteria</taxon>
        <taxon>Bacillati</taxon>
        <taxon>Bacillota</taxon>
        <taxon>Negativicutes</taxon>
        <taxon>Veillonellales</taxon>
        <taxon>Veillonellaceae</taxon>
        <taxon>Megasphaera</taxon>
    </lineage>
</organism>
<dbReference type="InterPro" id="IPR029063">
    <property type="entry name" value="SAM-dependent_MTases_sf"/>
</dbReference>
<evidence type="ECO:0000256" key="1">
    <source>
        <dbReference type="ARBA" id="ARBA00022603"/>
    </source>
</evidence>
<dbReference type="GO" id="GO:0009234">
    <property type="term" value="P:menaquinone biosynthetic process"/>
    <property type="evidence" value="ECO:0007669"/>
    <property type="project" value="UniProtKB-UniRule"/>
</dbReference>
<dbReference type="EMBL" id="LSDT01000048">
    <property type="protein sequence ID" value="KXB90396.1"/>
    <property type="molecule type" value="Genomic_DNA"/>
</dbReference>
<accession>A0A134CDW7</accession>
<dbReference type="CDD" id="cd02440">
    <property type="entry name" value="AdoMet_MTases"/>
    <property type="match status" value="1"/>
</dbReference>
<dbReference type="PANTHER" id="PTHR43591:SF24">
    <property type="entry name" value="2-METHOXY-6-POLYPRENYL-1,4-BENZOQUINOL METHYLASE, MITOCHONDRIAL"/>
    <property type="match status" value="1"/>
</dbReference>
<feature type="binding site" evidence="4">
    <location>
        <position position="61"/>
    </location>
    <ligand>
        <name>S-adenosyl-L-methionine</name>
        <dbReference type="ChEBI" id="CHEBI:59789"/>
    </ligand>
</feature>
<dbReference type="HAMAP" id="MF_01813">
    <property type="entry name" value="MenG_UbiE_methyltr"/>
    <property type="match status" value="1"/>
</dbReference>
<proteinExistence type="inferred from homology"/>
<dbReference type="AlphaFoldDB" id="A0A134CDW7"/>
<feature type="binding site" evidence="4">
    <location>
        <position position="122"/>
    </location>
    <ligand>
        <name>S-adenosyl-L-methionine</name>
        <dbReference type="ChEBI" id="CHEBI:59789"/>
    </ligand>
</feature>
<keyword evidence="4" id="KW-0474">Menaquinone biosynthesis</keyword>
<comment type="similarity">
    <text evidence="4">Belongs to the class I-like SAM-binding methyltransferase superfamily. MenG/UbiE family.</text>
</comment>
<protein>
    <recommendedName>
        <fullName evidence="4">Demethylmenaquinone methyltransferase</fullName>
        <ecNumber evidence="4">2.1.1.163</ecNumber>
    </recommendedName>
</protein>